<reference evidence="2 3" key="2">
    <citation type="journal article" date="2016" name="Sci. Rep.">
        <title>A novel serine protease, Sep1, from Bacillus firmus DS-1 has nematicidal activity and degrades multiple intestinal-associated nematode proteins.</title>
        <authorList>
            <person name="Geng C."/>
            <person name="Nie X."/>
            <person name="Tang Z."/>
            <person name="Zhang Y."/>
            <person name="Lin J."/>
            <person name="Sun M."/>
            <person name="Peng D."/>
        </authorList>
    </citation>
    <scope>NUCLEOTIDE SEQUENCE [LARGE SCALE GENOMIC DNA]</scope>
    <source>
        <strain evidence="2 3">DS1</strain>
    </source>
</reference>
<keyword evidence="2" id="KW-0547">Nucleotide-binding</keyword>
<reference evidence="3" key="1">
    <citation type="submission" date="2013-03" db="EMBL/GenBank/DDBJ databases">
        <title>Draft genome sequence of Bacillus firmus DS1.</title>
        <authorList>
            <person name="Peng D."/>
            <person name="Zhu L."/>
            <person name="Sun M."/>
        </authorList>
    </citation>
    <scope>NUCLEOTIDE SEQUENCE [LARGE SCALE GENOMIC DNA]</scope>
    <source>
        <strain evidence="3">DS1</strain>
    </source>
</reference>
<sequence>MQYQLTPLEKNIQELYNFLEIDSPKDIDMEYIADKLDIWIHYWDRESKMHCANGLYSIILDKRKSKVEQWLDFAHELGHVVSHVGNQNKMYYLFKKLQERQAHNFMYHFCVPTFMLLNYQLNEFANIEDGVYFISETFNVNEEFARVRLCHFRNQLLLAKSDAEHRAYMESRYSKASPYSKETLDVLDKLNYLIAKRKGAI</sequence>
<dbReference type="OrthoDB" id="2417909at2"/>
<keyword evidence="2" id="KW-0378">Hydrolase</keyword>
<organism evidence="2 3">
    <name type="scientific">Cytobacillus firmus DS1</name>
    <dbReference type="NCBI Taxonomy" id="1307436"/>
    <lineage>
        <taxon>Bacteria</taxon>
        <taxon>Bacillati</taxon>
        <taxon>Bacillota</taxon>
        <taxon>Bacilli</taxon>
        <taxon>Bacillales</taxon>
        <taxon>Bacillaceae</taxon>
        <taxon>Cytobacillus</taxon>
    </lineage>
</organism>
<protein>
    <submittedName>
        <fullName evidence="2">Putative Rad3 helicase</fullName>
    </submittedName>
</protein>
<dbReference type="PATRIC" id="fig|1307436.3.peg.4670"/>
<dbReference type="eggNOG" id="COG2856">
    <property type="taxonomic scope" value="Bacteria"/>
</dbReference>
<dbReference type="Pfam" id="PF06114">
    <property type="entry name" value="Peptidase_M78"/>
    <property type="match status" value="1"/>
</dbReference>
<dbReference type="Proteomes" id="UP000019270">
    <property type="component" value="Unassembled WGS sequence"/>
</dbReference>
<comment type="caution">
    <text evidence="2">The sequence shown here is derived from an EMBL/GenBank/DDBJ whole genome shotgun (WGS) entry which is preliminary data.</text>
</comment>
<keyword evidence="2" id="KW-0347">Helicase</keyword>
<dbReference type="InterPro" id="IPR010359">
    <property type="entry name" value="IrrE_HExxH"/>
</dbReference>
<dbReference type="EMBL" id="APVL01000027">
    <property type="protein sequence ID" value="EWG08860.1"/>
    <property type="molecule type" value="Genomic_DNA"/>
</dbReference>
<dbReference type="GO" id="GO:0004386">
    <property type="term" value="F:helicase activity"/>
    <property type="evidence" value="ECO:0007669"/>
    <property type="project" value="UniProtKB-KW"/>
</dbReference>
<evidence type="ECO:0000313" key="2">
    <source>
        <dbReference type="EMBL" id="EWG08860.1"/>
    </source>
</evidence>
<evidence type="ECO:0000313" key="3">
    <source>
        <dbReference type="Proteomes" id="UP000019270"/>
    </source>
</evidence>
<feature type="domain" description="IrrE N-terminal-like" evidence="1">
    <location>
        <begin position="46"/>
        <end position="149"/>
    </location>
</feature>
<dbReference type="AlphaFoldDB" id="W7KN28"/>
<keyword evidence="2" id="KW-0067">ATP-binding</keyword>
<gene>
    <name evidence="2" type="ORF">PBF_21888</name>
</gene>
<proteinExistence type="predicted"/>
<name>W7KN28_CYTFI</name>
<accession>W7KN28</accession>
<evidence type="ECO:0000259" key="1">
    <source>
        <dbReference type="Pfam" id="PF06114"/>
    </source>
</evidence>
<dbReference type="RefSeq" id="WP_051488974.1">
    <property type="nucleotide sequence ID" value="NZ_APVL01000027.1"/>
</dbReference>
<dbReference type="Gene3D" id="1.10.10.2910">
    <property type="match status" value="1"/>
</dbReference>